<name>A0A9X2EUY4_9GAMM</name>
<gene>
    <name evidence="1" type="ORF">MO867_18785</name>
</gene>
<accession>A0A9X2EUY4</accession>
<proteinExistence type="predicted"/>
<evidence type="ECO:0000313" key="1">
    <source>
        <dbReference type="EMBL" id="MCO1336383.1"/>
    </source>
</evidence>
<dbReference type="EMBL" id="JALBWM010000130">
    <property type="protein sequence ID" value="MCO1336383.1"/>
    <property type="molecule type" value="Genomic_DNA"/>
</dbReference>
<evidence type="ECO:0000313" key="2">
    <source>
        <dbReference type="Proteomes" id="UP001139028"/>
    </source>
</evidence>
<protein>
    <submittedName>
        <fullName evidence="1">Uncharacterized protein</fullName>
    </submittedName>
</protein>
<sequence length="81" mass="8858">MSDSFKDMTVAICAVLLCTGILTVQSKEPKLSQQLAANIQSISDVITTSGMVRSILPQKNQRKSLYWRIPAWGACQSTGEI</sequence>
<dbReference type="RefSeq" id="WP_252472006.1">
    <property type="nucleotide sequence ID" value="NZ_JALBWM010000130.1"/>
</dbReference>
<reference evidence="1" key="1">
    <citation type="journal article" date="2022" name="Arch. Microbiol.">
        <title>Microbulbifer okhotskensis sp. nov., isolated from a deep bottom sediment of the Okhotsk Sea.</title>
        <authorList>
            <person name="Romanenko L."/>
            <person name="Kurilenko V."/>
            <person name="Otstavnykh N."/>
            <person name="Velansky P."/>
            <person name="Isaeva M."/>
            <person name="Mikhailov V."/>
        </authorList>
    </citation>
    <scope>NUCLEOTIDE SEQUENCE</scope>
    <source>
        <strain evidence="1">OS29</strain>
    </source>
</reference>
<dbReference type="AlphaFoldDB" id="A0A9X2EUY4"/>
<organism evidence="1 2">
    <name type="scientific">Microbulbifer okhotskensis</name>
    <dbReference type="NCBI Taxonomy" id="2926617"/>
    <lineage>
        <taxon>Bacteria</taxon>
        <taxon>Pseudomonadati</taxon>
        <taxon>Pseudomonadota</taxon>
        <taxon>Gammaproteobacteria</taxon>
        <taxon>Cellvibrionales</taxon>
        <taxon>Microbulbiferaceae</taxon>
        <taxon>Microbulbifer</taxon>
    </lineage>
</organism>
<comment type="caution">
    <text evidence="1">The sequence shown here is derived from an EMBL/GenBank/DDBJ whole genome shotgun (WGS) entry which is preliminary data.</text>
</comment>
<dbReference type="Proteomes" id="UP001139028">
    <property type="component" value="Unassembled WGS sequence"/>
</dbReference>
<keyword evidence="2" id="KW-1185">Reference proteome</keyword>